<dbReference type="InterPro" id="IPR001882">
    <property type="entry name" value="Biotin_BS"/>
</dbReference>
<comment type="pathway">
    <text evidence="1 7">Lipid metabolism; fatty acid biosynthesis.</text>
</comment>
<keyword evidence="10" id="KW-1185">Reference proteome</keyword>
<dbReference type="SUPFAM" id="SSF51230">
    <property type="entry name" value="Single hybrid motif"/>
    <property type="match status" value="1"/>
</dbReference>
<evidence type="ECO:0000313" key="10">
    <source>
        <dbReference type="Proteomes" id="UP000515728"/>
    </source>
</evidence>
<dbReference type="PROSITE" id="PS50968">
    <property type="entry name" value="BIOTINYL_LIPOYL"/>
    <property type="match status" value="1"/>
</dbReference>
<evidence type="ECO:0000313" key="9">
    <source>
        <dbReference type="EMBL" id="QNG53708.1"/>
    </source>
</evidence>
<dbReference type="AlphaFoldDB" id="A0A7G7MLP7"/>
<dbReference type="RefSeq" id="WP_185720535.1">
    <property type="nucleotide sequence ID" value="NZ_BAAAWI010000001.1"/>
</dbReference>
<keyword evidence="2 7" id="KW-0444">Lipid biosynthesis</keyword>
<keyword evidence="5 7" id="KW-0275">Fatty acid biosynthesis</keyword>
<dbReference type="CDD" id="cd06850">
    <property type="entry name" value="biotinyl_domain"/>
    <property type="match status" value="1"/>
</dbReference>
<dbReference type="InterPro" id="IPR001249">
    <property type="entry name" value="AcCoA_biotinCC"/>
</dbReference>
<sequence>MSRHEVVSPIPGVFYRRPDPGSPEYLKPGQQVAADDTVGLVEVMKTYYPVESEVVGTVVEYLVEGETVVDAGQPLLVIEVDG</sequence>
<keyword evidence="4 7" id="KW-0443">Lipid metabolism</keyword>
<evidence type="ECO:0000259" key="8">
    <source>
        <dbReference type="PROSITE" id="PS50968"/>
    </source>
</evidence>
<evidence type="ECO:0000256" key="4">
    <source>
        <dbReference type="ARBA" id="ARBA00023098"/>
    </source>
</evidence>
<organism evidence="9 10">
    <name type="scientific">Pseudonocardia petroleophila</name>
    <dbReference type="NCBI Taxonomy" id="37331"/>
    <lineage>
        <taxon>Bacteria</taxon>
        <taxon>Bacillati</taxon>
        <taxon>Actinomycetota</taxon>
        <taxon>Actinomycetes</taxon>
        <taxon>Pseudonocardiales</taxon>
        <taxon>Pseudonocardiaceae</taxon>
        <taxon>Pseudonocardia</taxon>
    </lineage>
</organism>
<feature type="domain" description="Lipoyl-binding" evidence="8">
    <location>
        <begin position="1"/>
        <end position="79"/>
    </location>
</feature>
<evidence type="ECO:0000256" key="5">
    <source>
        <dbReference type="ARBA" id="ARBA00023160"/>
    </source>
</evidence>
<gene>
    <name evidence="9" type="ORF">H6H00_07150</name>
</gene>
<dbReference type="GO" id="GO:0009317">
    <property type="term" value="C:acetyl-CoA carboxylase complex"/>
    <property type="evidence" value="ECO:0007669"/>
    <property type="project" value="InterPro"/>
</dbReference>
<evidence type="ECO:0000256" key="7">
    <source>
        <dbReference type="RuleBase" id="RU364072"/>
    </source>
</evidence>
<name>A0A7G7MLP7_9PSEU</name>
<dbReference type="GO" id="GO:0006633">
    <property type="term" value="P:fatty acid biosynthetic process"/>
    <property type="evidence" value="ECO:0007669"/>
    <property type="project" value="UniProtKB-UniPathway"/>
</dbReference>
<accession>A0A7G7MLP7</accession>
<keyword evidence="3 7" id="KW-0276">Fatty acid metabolism</keyword>
<dbReference type="EMBL" id="CP060131">
    <property type="protein sequence ID" value="QNG53708.1"/>
    <property type="molecule type" value="Genomic_DNA"/>
</dbReference>
<dbReference type="GO" id="GO:0003989">
    <property type="term" value="F:acetyl-CoA carboxylase activity"/>
    <property type="evidence" value="ECO:0007669"/>
    <property type="project" value="InterPro"/>
</dbReference>
<evidence type="ECO:0000256" key="6">
    <source>
        <dbReference type="ARBA" id="ARBA00023267"/>
    </source>
</evidence>
<dbReference type="UniPathway" id="UPA00094"/>
<evidence type="ECO:0000256" key="3">
    <source>
        <dbReference type="ARBA" id="ARBA00022832"/>
    </source>
</evidence>
<dbReference type="PRINTS" id="PR01071">
    <property type="entry name" value="ACOABIOTINCC"/>
</dbReference>
<comment type="function">
    <text evidence="7">This protein is a component of the acetyl coenzyme A carboxylase complex; first, biotin carboxylase catalyzes the carboxylation of the carrier protein and then the transcarboxylase transfers the carboxyl group to form malonyl-CoA.</text>
</comment>
<proteinExistence type="predicted"/>
<evidence type="ECO:0000256" key="2">
    <source>
        <dbReference type="ARBA" id="ARBA00022516"/>
    </source>
</evidence>
<dbReference type="PROSITE" id="PS00188">
    <property type="entry name" value="BIOTIN"/>
    <property type="match status" value="1"/>
</dbReference>
<dbReference type="NCBIfam" id="NF005457">
    <property type="entry name" value="PRK07051.1"/>
    <property type="match status" value="1"/>
</dbReference>
<dbReference type="Pfam" id="PF00364">
    <property type="entry name" value="Biotin_lipoyl"/>
    <property type="match status" value="1"/>
</dbReference>
<evidence type="ECO:0000256" key="1">
    <source>
        <dbReference type="ARBA" id="ARBA00005194"/>
    </source>
</evidence>
<protein>
    <recommendedName>
        <fullName evidence="7">Biotin carboxyl carrier protein of acetyl-CoA carboxylase</fullName>
    </recommendedName>
</protein>
<dbReference type="Gene3D" id="2.40.50.100">
    <property type="match status" value="1"/>
</dbReference>
<dbReference type="KEGG" id="ppel:H6H00_07150"/>
<dbReference type="InterPro" id="IPR011053">
    <property type="entry name" value="Single_hybrid_motif"/>
</dbReference>
<dbReference type="Proteomes" id="UP000515728">
    <property type="component" value="Chromosome"/>
</dbReference>
<dbReference type="InterPro" id="IPR000089">
    <property type="entry name" value="Biotin_lipoyl"/>
</dbReference>
<reference evidence="9 10" key="1">
    <citation type="submission" date="2020-08" db="EMBL/GenBank/DDBJ databases">
        <authorList>
            <person name="Mo P."/>
        </authorList>
    </citation>
    <scope>NUCLEOTIDE SEQUENCE [LARGE SCALE GENOMIC DNA]</scope>
    <source>
        <strain evidence="9 10">CGMCC 4.1532</strain>
    </source>
</reference>
<keyword evidence="6 7" id="KW-0092">Biotin</keyword>